<dbReference type="GO" id="GO:0005929">
    <property type="term" value="C:cilium"/>
    <property type="evidence" value="ECO:0007669"/>
    <property type="project" value="TreeGrafter"/>
</dbReference>
<keyword evidence="10" id="KW-0564">Palmitate</keyword>
<comment type="subcellular location">
    <subcellularLocation>
        <location evidence="1">Cell membrane</location>
        <topology evidence="1">Lipid-anchor</topology>
        <orientation evidence="1">Cytoplasmic side</orientation>
    </subcellularLocation>
</comment>
<dbReference type="InterPro" id="IPR036223">
    <property type="entry name" value="CAP_C_sf"/>
</dbReference>
<evidence type="ECO:0000256" key="6">
    <source>
        <dbReference type="ARBA" id="ARBA00022707"/>
    </source>
</evidence>
<dbReference type="Gene3D" id="3.30.70.141">
    <property type="entry name" value="Nucleoside diphosphate kinase-like domain"/>
    <property type="match status" value="1"/>
</dbReference>
<dbReference type="InterPro" id="IPR036850">
    <property type="entry name" value="NDK-like_dom_sf"/>
</dbReference>
<comment type="function">
    <text evidence="12">Acts as a GTPase-activating protein (GAP) for tubulin in concert with tubulin-specific chaperone C, but does not enhance tubulin heterodimerization.</text>
</comment>
<dbReference type="Proteomes" id="UP000494165">
    <property type="component" value="Unassembled WGS sequence"/>
</dbReference>
<evidence type="ECO:0000256" key="10">
    <source>
        <dbReference type="ARBA" id="ARBA00023139"/>
    </source>
</evidence>
<dbReference type="GO" id="GO:0005096">
    <property type="term" value="F:GTPase activator activity"/>
    <property type="evidence" value="ECO:0007669"/>
    <property type="project" value="UniProtKB-UniRule"/>
</dbReference>
<dbReference type="PANTHER" id="PTHR15440">
    <property type="entry name" value="XRP2 PROTEIN"/>
    <property type="match status" value="1"/>
</dbReference>
<dbReference type="EMBL" id="CADEPI010000077">
    <property type="protein sequence ID" value="CAB3372895.1"/>
    <property type="molecule type" value="Genomic_DNA"/>
</dbReference>
<keyword evidence="17" id="KW-1185">Reference proteome</keyword>
<evidence type="ECO:0000256" key="11">
    <source>
        <dbReference type="ARBA" id="ARBA00023288"/>
    </source>
</evidence>
<dbReference type="GO" id="GO:0005525">
    <property type="term" value="F:GTP binding"/>
    <property type="evidence" value="ECO:0007669"/>
    <property type="project" value="UniProtKB-UniRule"/>
</dbReference>
<evidence type="ECO:0000256" key="7">
    <source>
        <dbReference type="ARBA" id="ARBA00022741"/>
    </source>
</evidence>
<dbReference type="PROSITE" id="PS51329">
    <property type="entry name" value="C_CAP_COFACTOR_C"/>
    <property type="match status" value="1"/>
</dbReference>
<evidence type="ECO:0000256" key="13">
    <source>
        <dbReference type="PIRSR" id="PIRSR037947-1"/>
    </source>
</evidence>
<dbReference type="SUPFAM" id="SSF69340">
    <property type="entry name" value="C-terminal domain of adenylylcyclase associated protein"/>
    <property type="match status" value="1"/>
</dbReference>
<dbReference type="Pfam" id="PF07986">
    <property type="entry name" value="TBCC"/>
    <property type="match status" value="1"/>
</dbReference>
<protein>
    <recommendedName>
        <fullName evidence="3 12">Protein XRP2</fullName>
    </recommendedName>
</protein>
<comment type="similarity">
    <text evidence="2 12">Belongs to the TBCC family.</text>
</comment>
<organism evidence="16 17">
    <name type="scientific">Cloeon dipterum</name>
    <dbReference type="NCBI Taxonomy" id="197152"/>
    <lineage>
        <taxon>Eukaryota</taxon>
        <taxon>Metazoa</taxon>
        <taxon>Ecdysozoa</taxon>
        <taxon>Arthropoda</taxon>
        <taxon>Hexapoda</taxon>
        <taxon>Insecta</taxon>
        <taxon>Pterygota</taxon>
        <taxon>Palaeoptera</taxon>
        <taxon>Ephemeroptera</taxon>
        <taxon>Pisciforma</taxon>
        <taxon>Baetidae</taxon>
        <taxon>Cloeon</taxon>
    </lineage>
</organism>
<proteinExistence type="inferred from homology"/>
<feature type="lipid moiety-binding region" description="S-palmitoyl cysteine" evidence="14">
    <location>
        <position position="3"/>
    </location>
</feature>
<keyword evidence="9" id="KW-0472">Membrane</keyword>
<dbReference type="PANTHER" id="PTHR15440:SF0">
    <property type="entry name" value="PROTEIN XRP2"/>
    <property type="match status" value="1"/>
</dbReference>
<evidence type="ECO:0000256" key="12">
    <source>
        <dbReference type="PIRNR" id="PIRNR037947"/>
    </source>
</evidence>
<keyword evidence="11" id="KW-0449">Lipoprotein</keyword>
<dbReference type="Gene3D" id="2.160.20.70">
    <property type="match status" value="1"/>
</dbReference>
<comment type="caution">
    <text evidence="16">The sequence shown here is derived from an EMBL/GenBank/DDBJ whole genome shotgun (WGS) entry which is preliminary data.</text>
</comment>
<evidence type="ECO:0000256" key="5">
    <source>
        <dbReference type="ARBA" id="ARBA00022475"/>
    </source>
</evidence>
<evidence type="ECO:0000256" key="3">
    <source>
        <dbReference type="ARBA" id="ARBA00015771"/>
    </source>
</evidence>
<keyword evidence="8 12" id="KW-0342">GTP-binding</keyword>
<evidence type="ECO:0000256" key="8">
    <source>
        <dbReference type="ARBA" id="ARBA00023134"/>
    </source>
</evidence>
<dbReference type="InterPro" id="IPR016098">
    <property type="entry name" value="CAP/MinC_C"/>
</dbReference>
<feature type="lipid moiety-binding region" description="N-myristoyl glycine" evidence="14">
    <location>
        <position position="2"/>
    </location>
</feature>
<reference evidence="16 17" key="1">
    <citation type="submission" date="2020-04" db="EMBL/GenBank/DDBJ databases">
        <authorList>
            <person name="Alioto T."/>
            <person name="Alioto T."/>
            <person name="Gomez Garrido J."/>
        </authorList>
    </citation>
    <scope>NUCLEOTIDE SEQUENCE [LARGE SCALE GENOMIC DNA]</scope>
</reference>
<keyword evidence="6" id="KW-0519">Myristate</keyword>
<name>A0A8S1CXW0_9INSE</name>
<dbReference type="GO" id="GO:0006892">
    <property type="term" value="P:post-Golgi vesicle-mediated transport"/>
    <property type="evidence" value="ECO:0007669"/>
    <property type="project" value="TreeGrafter"/>
</dbReference>
<dbReference type="InterPro" id="IPR039093">
    <property type="entry name" value="XRP2"/>
</dbReference>
<evidence type="ECO:0000313" key="17">
    <source>
        <dbReference type="Proteomes" id="UP000494165"/>
    </source>
</evidence>
<dbReference type="InterPro" id="IPR006599">
    <property type="entry name" value="CARP_motif"/>
</dbReference>
<feature type="domain" description="C-CAP/cofactor C-like" evidence="15">
    <location>
        <begin position="26"/>
        <end position="182"/>
    </location>
</feature>
<evidence type="ECO:0000259" key="15">
    <source>
        <dbReference type="PROSITE" id="PS51329"/>
    </source>
</evidence>
<accession>A0A8S1CXW0</accession>
<evidence type="ECO:0000256" key="4">
    <source>
        <dbReference type="ARBA" id="ARBA00022468"/>
    </source>
</evidence>
<feature type="binding site" evidence="13">
    <location>
        <begin position="101"/>
        <end position="102"/>
    </location>
    <ligand>
        <name>GTP</name>
        <dbReference type="ChEBI" id="CHEBI:37565"/>
    </ligand>
</feature>
<dbReference type="InterPro" id="IPR017901">
    <property type="entry name" value="C-CAP_CF_C-like"/>
</dbReference>
<dbReference type="AlphaFoldDB" id="A0A8S1CXW0"/>
<evidence type="ECO:0000256" key="9">
    <source>
        <dbReference type="ARBA" id="ARBA00023136"/>
    </source>
</evidence>
<keyword evidence="7 12" id="KW-0547">Nucleotide-binding</keyword>
<dbReference type="InterPro" id="IPR012945">
    <property type="entry name" value="Tubulin-bd_cofactor_C_dom"/>
</dbReference>
<keyword evidence="5" id="KW-1003">Cell membrane</keyword>
<evidence type="ECO:0000313" key="16">
    <source>
        <dbReference type="EMBL" id="CAB3372895.1"/>
    </source>
</evidence>
<dbReference type="OrthoDB" id="194775at2759"/>
<evidence type="ECO:0000256" key="14">
    <source>
        <dbReference type="PIRSR" id="PIRSR037947-2"/>
    </source>
</evidence>
<evidence type="ECO:0000256" key="2">
    <source>
        <dbReference type="ARBA" id="ARBA00008848"/>
    </source>
</evidence>
<evidence type="ECO:0000256" key="1">
    <source>
        <dbReference type="ARBA" id="ARBA00004342"/>
    </source>
</evidence>
<keyword evidence="4 12" id="KW-0343">GTPase activation</keyword>
<gene>
    <name evidence="16" type="ORF">CLODIP_2_CD01942</name>
</gene>
<dbReference type="PIRSF" id="PIRSF037947">
    <property type="entry name" value="Protein_XRP2"/>
    <property type="match status" value="1"/>
</dbReference>
<sequence>MGCILCKFYSEFCTKKADESCLVPEPKKEYSWDKKPKFDPKDFTIEGIIDSEIVREPKTVNGRQMIVQNCKNSKIFVLDHCNSVIIDDCTDCQIILGPSSGSLFVRGSENLCLIALCGQFRARDCRNLTAFLCCTSQPSIEACSKLDFGCALIQYKQLQGQIEKSGLSIFNNQWNLIYDFTPIASDDPNWQIIPADKVTELVQISEENAERFELVIGEKSKSLVPCSLGSSDVENYAAEICIVAITEFRNQESIFALEFIASLNHEAHLRLTRTKEAKVSDEEMKKLNPNQKKLDASLVNLIVLQFTGSNCVTKCQEAKEKGSTKFGEEMKENVHIYDRPSGKQLITFMQSS</sequence>
<dbReference type="GO" id="GO:1990075">
    <property type="term" value="C:periciliary membrane compartment"/>
    <property type="evidence" value="ECO:0007669"/>
    <property type="project" value="TreeGrafter"/>
</dbReference>
<dbReference type="SMART" id="SM00673">
    <property type="entry name" value="CARP"/>
    <property type="match status" value="2"/>
</dbReference>